<proteinExistence type="inferred from homology"/>
<dbReference type="Proteomes" id="UP000398389">
    <property type="component" value="Unassembled WGS sequence"/>
</dbReference>
<accession>A0A5E8AZ46</accession>
<keyword evidence="8" id="KW-0539">Nucleus</keyword>
<keyword evidence="6" id="KW-0255">Endonuclease</keyword>
<evidence type="ECO:0000256" key="9">
    <source>
        <dbReference type="ARBA" id="ARBA00032592"/>
    </source>
</evidence>
<evidence type="ECO:0000313" key="15">
    <source>
        <dbReference type="EMBL" id="VVT43974.1"/>
    </source>
</evidence>
<dbReference type="FunFam" id="3.60.15.10:FF:000001">
    <property type="entry name" value="Cleavage and polyadenylation specificity factor"/>
    <property type="match status" value="1"/>
</dbReference>
<evidence type="ECO:0000256" key="4">
    <source>
        <dbReference type="ARBA" id="ARBA00022664"/>
    </source>
</evidence>
<keyword evidence="7" id="KW-0378">Hydrolase</keyword>
<dbReference type="RefSeq" id="XP_031850854.1">
    <property type="nucleotide sequence ID" value="XM_031994963.1"/>
</dbReference>
<evidence type="ECO:0000256" key="1">
    <source>
        <dbReference type="ARBA" id="ARBA00004123"/>
    </source>
</evidence>
<protein>
    <recommendedName>
        <fullName evidence="3">Endoribonuclease YSH1</fullName>
    </recommendedName>
    <alternativeName>
        <fullName evidence="10">Endoribonuclease ysh1</fullName>
    </alternativeName>
    <alternativeName>
        <fullName evidence="9 11">mRNA 3'-end-processing protein YSH1</fullName>
    </alternativeName>
</protein>
<feature type="domain" description="Beta-Casp" evidence="13">
    <location>
        <begin position="253"/>
        <end position="376"/>
    </location>
</feature>
<dbReference type="SUPFAM" id="SSF56281">
    <property type="entry name" value="Metallo-hydrolase/oxidoreductase"/>
    <property type="match status" value="1"/>
</dbReference>
<dbReference type="OrthoDB" id="10249535at2759"/>
<dbReference type="GO" id="GO:0004521">
    <property type="term" value="F:RNA endonuclease activity"/>
    <property type="evidence" value="ECO:0007669"/>
    <property type="project" value="TreeGrafter"/>
</dbReference>
<evidence type="ECO:0000256" key="2">
    <source>
        <dbReference type="ARBA" id="ARBA00010624"/>
    </source>
</evidence>
<dbReference type="SMART" id="SM01098">
    <property type="entry name" value="CPSF73-100_C"/>
    <property type="match status" value="1"/>
</dbReference>
<dbReference type="GeneID" id="43579063"/>
<evidence type="ECO:0000256" key="11">
    <source>
        <dbReference type="ARBA" id="ARBA00075008"/>
    </source>
</evidence>
<evidence type="ECO:0000259" key="12">
    <source>
        <dbReference type="SMART" id="SM00849"/>
    </source>
</evidence>
<evidence type="ECO:0000259" key="13">
    <source>
        <dbReference type="SMART" id="SM01027"/>
    </source>
</evidence>
<dbReference type="InterPro" id="IPR022712">
    <property type="entry name" value="Beta_Casp"/>
</dbReference>
<name>A0A5E8AZ46_9ASCO</name>
<dbReference type="InterPro" id="IPR001279">
    <property type="entry name" value="Metallo-B-lactamas"/>
</dbReference>
<dbReference type="EMBL" id="CABVLU010000001">
    <property type="protein sequence ID" value="VVT43974.1"/>
    <property type="molecule type" value="Genomic_DNA"/>
</dbReference>
<dbReference type="AlphaFoldDB" id="A0A5E8AZ46"/>
<dbReference type="FunFam" id="3.40.50.10890:FF:000001">
    <property type="entry name" value="Cleavage and polyadenylation specificity factor subunit 3"/>
    <property type="match status" value="1"/>
</dbReference>
<sequence length="780" mass="86752">MATKRTADEEPLNENDLWNFVCLGGGSEVGRSCHIFTYKGKTVMLDAGVHPAYSGMNSLPFYDDYDLSTVDILLISHFHLDHAASLPYVMERTNFQGRVFMTHPTKAIYRWLLGDFVRVSTGPDSNHTLYTEAELSSSFDRIETIDYHSTMEVNGIKFTAYHAGHVLGAAMYLVEIAGVKTLFTGDYSREEDRHLNQAEIPAQTPDILITESTYGTGIHQQRLEKEARLTSLIHSTINKGGRCLLPVFALGRAQEILLILDEYWEAHPELEGVNIYYASVLARKCMAVFQTYVNMMNDSIRKKFRDSRTNPFHFKHIKSIKNLDRFDDIGPCVMVAAPGMLQNGVSRELLERWAPDSRNALILTGYSVEGTMAKQIINEPTEIVSMNSSENKIARRLSVEEISFAAHVDFKQNSTFIDLISAKYIILVHGETNNMNRLKSALTSKYNSRKGTPEEVTIFNPRNCEELQLHFRSTKVAKVVGEIATATLIATAAATNGQLSVIDEKKLAISGSGGVSVPPVTIPKDGQVLTGILVEKDFHLSLVGASDLKEYTGLTTSIVMERQSIIVNAGSDLIRFHLEQMFGNIEVLVDEKDKVEFKVMDAVTVIHSKNLATIEWVGNIMNDAIADAVLGLLLSVDSSPASVKLSSKSCSHSHGEHGGHDPFIEKVEQVSAILRAQFGDSYTLAEDHRTATIEIDAMKAVIHFESLTVDCKAKTLLQRIIHVLDRASYTVSPLVGEPRTVKKETTVKVEEIKVEVVKVEDEKKPFVKSEVKEEPGKQEK</sequence>
<feature type="domain" description="Metallo-beta-lactamase" evidence="12">
    <location>
        <begin position="30"/>
        <end position="241"/>
    </location>
</feature>
<evidence type="ECO:0000256" key="3">
    <source>
        <dbReference type="ARBA" id="ARBA00018311"/>
    </source>
</evidence>
<comment type="subcellular location">
    <subcellularLocation>
        <location evidence="1">Nucleus</location>
    </subcellularLocation>
</comment>
<organism evidence="15 16">
    <name type="scientific">Magnusiomyces paraingens</name>
    <dbReference type="NCBI Taxonomy" id="2606893"/>
    <lineage>
        <taxon>Eukaryota</taxon>
        <taxon>Fungi</taxon>
        <taxon>Dikarya</taxon>
        <taxon>Ascomycota</taxon>
        <taxon>Saccharomycotina</taxon>
        <taxon>Dipodascomycetes</taxon>
        <taxon>Dipodascales</taxon>
        <taxon>Dipodascaceae</taxon>
        <taxon>Magnusiomyces</taxon>
    </lineage>
</organism>
<keyword evidence="4" id="KW-0507">mRNA processing</keyword>
<evidence type="ECO:0000256" key="8">
    <source>
        <dbReference type="ARBA" id="ARBA00023242"/>
    </source>
</evidence>
<reference evidence="15 16" key="1">
    <citation type="submission" date="2019-09" db="EMBL/GenBank/DDBJ databases">
        <authorList>
            <person name="Brejova B."/>
        </authorList>
    </citation>
    <scope>NUCLEOTIDE SEQUENCE [LARGE SCALE GENOMIC DNA]</scope>
</reference>
<dbReference type="InterPro" id="IPR021718">
    <property type="entry name" value="CPSF73-100_C"/>
</dbReference>
<evidence type="ECO:0000256" key="5">
    <source>
        <dbReference type="ARBA" id="ARBA00022722"/>
    </source>
</evidence>
<dbReference type="Pfam" id="PF11718">
    <property type="entry name" value="CPSF73-100_C"/>
    <property type="match status" value="1"/>
</dbReference>
<dbReference type="Gene3D" id="3.40.50.10890">
    <property type="match status" value="1"/>
</dbReference>
<dbReference type="GO" id="GO:0003723">
    <property type="term" value="F:RNA binding"/>
    <property type="evidence" value="ECO:0007669"/>
    <property type="project" value="TreeGrafter"/>
</dbReference>
<dbReference type="GO" id="GO:0005847">
    <property type="term" value="C:mRNA cleavage and polyadenylation specificity factor complex"/>
    <property type="evidence" value="ECO:0007669"/>
    <property type="project" value="TreeGrafter"/>
</dbReference>
<keyword evidence="5" id="KW-0540">Nuclease</keyword>
<dbReference type="Pfam" id="PF10996">
    <property type="entry name" value="Beta-Casp"/>
    <property type="match status" value="1"/>
</dbReference>
<dbReference type="GO" id="GO:0004534">
    <property type="term" value="F:5'-3' RNA exonuclease activity"/>
    <property type="evidence" value="ECO:0007669"/>
    <property type="project" value="TreeGrafter"/>
</dbReference>
<evidence type="ECO:0000256" key="10">
    <source>
        <dbReference type="ARBA" id="ARBA00069466"/>
    </source>
</evidence>
<evidence type="ECO:0000259" key="14">
    <source>
        <dbReference type="SMART" id="SM01098"/>
    </source>
</evidence>
<evidence type="ECO:0000313" key="16">
    <source>
        <dbReference type="Proteomes" id="UP000398389"/>
    </source>
</evidence>
<comment type="similarity">
    <text evidence="2">Belongs to the metallo-beta-lactamase superfamily. RNA-metabolizing metallo-beta-lactamase-like family. CPSF2/YSH1 subfamily.</text>
</comment>
<gene>
    <name evidence="15" type="ORF">SAPINGB_P000239</name>
</gene>
<dbReference type="CDD" id="cd16292">
    <property type="entry name" value="CPSF3-like_MBL-fold"/>
    <property type="match status" value="1"/>
</dbReference>
<dbReference type="Gene3D" id="3.60.15.10">
    <property type="entry name" value="Ribonuclease Z/Hydroxyacylglutathione hydrolase-like"/>
    <property type="match status" value="1"/>
</dbReference>
<feature type="domain" description="Pre-mRNA 3'-end-processing endonuclease polyadenylation factor C-term" evidence="14">
    <location>
        <begin position="525"/>
        <end position="734"/>
    </location>
</feature>
<dbReference type="Pfam" id="PF07521">
    <property type="entry name" value="RMMBL"/>
    <property type="match status" value="1"/>
</dbReference>
<dbReference type="PANTHER" id="PTHR11203">
    <property type="entry name" value="CLEAVAGE AND POLYADENYLATION SPECIFICITY FACTOR FAMILY MEMBER"/>
    <property type="match status" value="1"/>
</dbReference>
<evidence type="ECO:0000256" key="6">
    <source>
        <dbReference type="ARBA" id="ARBA00022759"/>
    </source>
</evidence>
<dbReference type="InterPro" id="IPR036866">
    <property type="entry name" value="RibonucZ/Hydroxyglut_hydro"/>
</dbReference>
<dbReference type="GO" id="GO:0006397">
    <property type="term" value="P:mRNA processing"/>
    <property type="evidence" value="ECO:0007669"/>
    <property type="project" value="UniProtKB-KW"/>
</dbReference>
<keyword evidence="16" id="KW-1185">Reference proteome</keyword>
<evidence type="ECO:0000256" key="7">
    <source>
        <dbReference type="ARBA" id="ARBA00022801"/>
    </source>
</evidence>
<dbReference type="Pfam" id="PF16661">
    <property type="entry name" value="Lactamase_B_6"/>
    <property type="match status" value="1"/>
</dbReference>
<dbReference type="InterPro" id="IPR050698">
    <property type="entry name" value="MBL"/>
</dbReference>
<dbReference type="SMART" id="SM00849">
    <property type="entry name" value="Lactamase_B"/>
    <property type="match status" value="1"/>
</dbReference>
<dbReference type="InterPro" id="IPR011108">
    <property type="entry name" value="RMMBL"/>
</dbReference>
<dbReference type="SMART" id="SM01027">
    <property type="entry name" value="Beta-Casp"/>
    <property type="match status" value="1"/>
</dbReference>
<dbReference type="PANTHER" id="PTHR11203:SF11">
    <property type="entry name" value="CLEAVAGE AND POLYADENYLATION SPECIFICITY FACTOR SUBUNIT 3"/>
    <property type="match status" value="1"/>
</dbReference>